<evidence type="ECO:0000313" key="3">
    <source>
        <dbReference type="Proteomes" id="UP000310374"/>
    </source>
</evidence>
<protein>
    <submittedName>
        <fullName evidence="2">Uncharacterized protein</fullName>
    </submittedName>
</protein>
<proteinExistence type="predicted"/>
<name>A0AB74JMA3_AURPU</name>
<evidence type="ECO:0000256" key="1">
    <source>
        <dbReference type="SAM" id="MobiDB-lite"/>
    </source>
</evidence>
<evidence type="ECO:0000313" key="2">
    <source>
        <dbReference type="EMBL" id="THX25130.1"/>
    </source>
</evidence>
<reference evidence="2 3" key="1">
    <citation type="submission" date="2018-10" db="EMBL/GenBank/DDBJ databases">
        <title>Fifty Aureobasidium pullulans genomes reveal a recombining polyextremotolerant generalist.</title>
        <authorList>
            <person name="Gostincar C."/>
            <person name="Turk M."/>
            <person name="Zajc J."/>
            <person name="Gunde-Cimerman N."/>
        </authorList>
    </citation>
    <scope>NUCLEOTIDE SEQUENCE [LARGE SCALE GENOMIC DNA]</scope>
    <source>
        <strain evidence="2 3">EXF-10081</strain>
    </source>
</reference>
<dbReference type="AlphaFoldDB" id="A0AB74JMA3"/>
<feature type="region of interest" description="Disordered" evidence="1">
    <location>
        <begin position="87"/>
        <end position="114"/>
    </location>
</feature>
<gene>
    <name evidence="2" type="ORF">D6D12_07130</name>
</gene>
<dbReference type="Proteomes" id="UP000310374">
    <property type="component" value="Unassembled WGS sequence"/>
</dbReference>
<comment type="caution">
    <text evidence="2">The sequence shown here is derived from an EMBL/GenBank/DDBJ whole genome shotgun (WGS) entry which is preliminary data.</text>
</comment>
<accession>A0AB74JMA3</accession>
<dbReference type="EMBL" id="QZAT01000105">
    <property type="protein sequence ID" value="THX25130.1"/>
    <property type="molecule type" value="Genomic_DNA"/>
</dbReference>
<organism evidence="2 3">
    <name type="scientific">Aureobasidium pullulans</name>
    <name type="common">Black yeast</name>
    <name type="synonym">Pullularia pullulans</name>
    <dbReference type="NCBI Taxonomy" id="5580"/>
    <lineage>
        <taxon>Eukaryota</taxon>
        <taxon>Fungi</taxon>
        <taxon>Dikarya</taxon>
        <taxon>Ascomycota</taxon>
        <taxon>Pezizomycotina</taxon>
        <taxon>Dothideomycetes</taxon>
        <taxon>Dothideomycetidae</taxon>
        <taxon>Dothideales</taxon>
        <taxon>Saccotheciaceae</taxon>
        <taxon>Aureobasidium</taxon>
    </lineage>
</organism>
<sequence>MGQVEDRLLQKSYISCPDALTEIEMEIYELLEKEFIYPPAVAQINAGSGFIDLTNDDEMDIFESPPAVGQANTRDHHGGTSCFMDLTSDDEMDTDANVPESARSESRTLSPEPRLVSNRLDVQLVLEPYNASNNLEVGFDYGGLVEDLYDYFDEGVPPPVEVSSILNEAMSELEGQPMTELDSPEYLEWDKSPSTFNITSSVKNDTKSHTKPTVYTIALSSAPSTTSSSGHRLANQLTKPPHAAHAANVYYVALTHWESTAYCGQARDTRTRLEGFEDEQLSLLKTL</sequence>